<keyword evidence="6" id="KW-1185">Reference proteome</keyword>
<gene>
    <name evidence="5" type="ORF">B5M42_20455</name>
</gene>
<keyword evidence="1" id="KW-0175">Coiled coil</keyword>
<dbReference type="AlphaFoldDB" id="A0A4Y8PV05"/>
<accession>A0A4Y8PV05</accession>
<feature type="domain" description="DUF4349" evidence="4">
    <location>
        <begin position="122"/>
        <end position="333"/>
    </location>
</feature>
<keyword evidence="3" id="KW-1133">Transmembrane helix</keyword>
<reference evidence="5 6" key="1">
    <citation type="submission" date="2017-03" db="EMBL/GenBank/DDBJ databases">
        <title>Isolation of Levoglucosan Utilizing Bacteria.</title>
        <authorList>
            <person name="Arya A.S."/>
        </authorList>
    </citation>
    <scope>NUCLEOTIDE SEQUENCE [LARGE SCALE GENOMIC DNA]</scope>
    <source>
        <strain evidence="5 6">MEC069</strain>
    </source>
</reference>
<name>A0A4Y8PV05_9BACL</name>
<dbReference type="InterPro" id="IPR025645">
    <property type="entry name" value="DUF4349"/>
</dbReference>
<evidence type="ECO:0000259" key="4">
    <source>
        <dbReference type="Pfam" id="PF14257"/>
    </source>
</evidence>
<dbReference type="EMBL" id="MYFO01000035">
    <property type="protein sequence ID" value="TFE84398.1"/>
    <property type="molecule type" value="Genomic_DNA"/>
</dbReference>
<feature type="region of interest" description="Disordered" evidence="2">
    <location>
        <begin position="347"/>
        <end position="386"/>
    </location>
</feature>
<organism evidence="5 6">
    <name type="scientific">Paenibacillus athensensis</name>
    <dbReference type="NCBI Taxonomy" id="1967502"/>
    <lineage>
        <taxon>Bacteria</taxon>
        <taxon>Bacillati</taxon>
        <taxon>Bacillota</taxon>
        <taxon>Bacilli</taxon>
        <taxon>Bacillales</taxon>
        <taxon>Paenibacillaceae</taxon>
        <taxon>Paenibacillus</taxon>
    </lineage>
</organism>
<keyword evidence="3" id="KW-0812">Transmembrane</keyword>
<proteinExistence type="predicted"/>
<protein>
    <recommendedName>
        <fullName evidence="4">DUF4349 domain-containing protein</fullName>
    </recommendedName>
</protein>
<keyword evidence="3" id="KW-0472">Membrane</keyword>
<evidence type="ECO:0000256" key="3">
    <source>
        <dbReference type="SAM" id="Phobius"/>
    </source>
</evidence>
<evidence type="ECO:0000256" key="1">
    <source>
        <dbReference type="SAM" id="Coils"/>
    </source>
</evidence>
<evidence type="ECO:0000313" key="6">
    <source>
        <dbReference type="Proteomes" id="UP000298246"/>
    </source>
</evidence>
<dbReference type="Pfam" id="PF14257">
    <property type="entry name" value="DUF4349"/>
    <property type="match status" value="1"/>
</dbReference>
<evidence type="ECO:0000313" key="5">
    <source>
        <dbReference type="EMBL" id="TFE84398.1"/>
    </source>
</evidence>
<feature type="coiled-coil region" evidence="1">
    <location>
        <begin position="237"/>
        <end position="264"/>
    </location>
</feature>
<dbReference type="Proteomes" id="UP000298246">
    <property type="component" value="Unassembled WGS sequence"/>
</dbReference>
<feature type="transmembrane region" description="Helical" evidence="3">
    <location>
        <begin position="313"/>
        <end position="338"/>
    </location>
</feature>
<comment type="caution">
    <text evidence="5">The sequence shown here is derived from an EMBL/GenBank/DDBJ whole genome shotgun (WGS) entry which is preliminary data.</text>
</comment>
<sequence length="386" mass="41670">MGAEGMGDKEKKIRLQRRRATLTALVALMLLTAGCGARSSDSAAESKAAAPVADHMTDSAAFSAKQSDSVAYTAVDDQYARNEALVKASADGTAAAAAQQQPSTSGSVMAATGAEAADGFNRKLIYKANLVMPVADYDKAQTELRDLVALSGAYILQFSESVESKARSGNYTIKVAANGFVPLLDGLAKISPALKRNVNGQDVTEEYVDLESRLKAKQAVEARLLSFMDKATKTDDLLAFSNELARVQQEIEQLKGRMRYLDQNVAYSTVELRLYEQIGSKPLLSDPNETSLGERIERAWHSSLNVLTVVLQGLLVVLAAALPVLALAAVVCVPLFVVRKRRRSRMLETRRERQEQNAALVESAETGAMQANQPDLAAKSEQSEEN</sequence>
<evidence type="ECO:0000256" key="2">
    <source>
        <dbReference type="SAM" id="MobiDB-lite"/>
    </source>
</evidence>